<sequence length="151" mass="16384">MRNFTSSLLTFALLLSFQTFAQSSDTQQRLALAEESSGHAATPVTPMRLACTPLVGLVTDAEGQPLIGATLLVKGTQNAYITDNEGRFQLTAPVYQKQVLAVEAAGYTTRLVPLNDCKLPTLVLERDPNSKIKRAGKRAGQVTRRGDAYMQ</sequence>
<evidence type="ECO:0008006" key="4">
    <source>
        <dbReference type="Google" id="ProtNLM"/>
    </source>
</evidence>
<reference evidence="2 3" key="1">
    <citation type="submission" date="2019-04" db="EMBL/GenBank/DDBJ databases">
        <authorList>
            <person name="Feng G."/>
            <person name="Zhang J."/>
            <person name="Zhu H."/>
        </authorList>
    </citation>
    <scope>NUCLEOTIDE SEQUENCE [LARGE SCALE GENOMIC DNA]</scope>
    <source>
        <strain evidence="2 3">JCM 31653</strain>
    </source>
</reference>
<feature type="signal peptide" evidence="1">
    <location>
        <begin position="1"/>
        <end position="21"/>
    </location>
</feature>
<evidence type="ECO:0000256" key="1">
    <source>
        <dbReference type="SAM" id="SignalP"/>
    </source>
</evidence>
<dbReference type="OrthoDB" id="884889at2"/>
<accession>A0A4Z0QAC5</accession>
<dbReference type="Pfam" id="PF13715">
    <property type="entry name" value="CarbopepD_reg_2"/>
    <property type="match status" value="1"/>
</dbReference>
<dbReference type="RefSeq" id="WP_135463588.1">
    <property type="nucleotide sequence ID" value="NZ_SRLC01000001.1"/>
</dbReference>
<keyword evidence="3" id="KW-1185">Reference proteome</keyword>
<feature type="chain" id="PRO_5021323216" description="Carboxypeptidase-like regulatory domain-containing protein" evidence="1">
    <location>
        <begin position="22"/>
        <end position="151"/>
    </location>
</feature>
<dbReference type="AlphaFoldDB" id="A0A4Z0QAC5"/>
<name>A0A4Z0QAC5_9BACT</name>
<dbReference type="Proteomes" id="UP000297549">
    <property type="component" value="Unassembled WGS sequence"/>
</dbReference>
<protein>
    <recommendedName>
        <fullName evidence="4">Carboxypeptidase-like regulatory domain-containing protein</fullName>
    </recommendedName>
</protein>
<organism evidence="2 3">
    <name type="scientific">Hymenobacter aquaticus</name>
    <dbReference type="NCBI Taxonomy" id="1867101"/>
    <lineage>
        <taxon>Bacteria</taxon>
        <taxon>Pseudomonadati</taxon>
        <taxon>Bacteroidota</taxon>
        <taxon>Cytophagia</taxon>
        <taxon>Cytophagales</taxon>
        <taxon>Hymenobacteraceae</taxon>
        <taxon>Hymenobacter</taxon>
    </lineage>
</organism>
<keyword evidence="1" id="KW-0732">Signal</keyword>
<gene>
    <name evidence="2" type="ORF">E5K00_12710</name>
</gene>
<evidence type="ECO:0000313" key="3">
    <source>
        <dbReference type="Proteomes" id="UP000297549"/>
    </source>
</evidence>
<evidence type="ECO:0000313" key="2">
    <source>
        <dbReference type="EMBL" id="TGE26011.1"/>
    </source>
</evidence>
<dbReference type="Gene3D" id="2.60.40.1120">
    <property type="entry name" value="Carboxypeptidase-like, regulatory domain"/>
    <property type="match status" value="1"/>
</dbReference>
<proteinExistence type="predicted"/>
<dbReference type="EMBL" id="SRLC01000001">
    <property type="protein sequence ID" value="TGE26011.1"/>
    <property type="molecule type" value="Genomic_DNA"/>
</dbReference>
<dbReference type="InterPro" id="IPR008969">
    <property type="entry name" value="CarboxyPept-like_regulatory"/>
</dbReference>
<comment type="caution">
    <text evidence="2">The sequence shown here is derived from an EMBL/GenBank/DDBJ whole genome shotgun (WGS) entry which is preliminary data.</text>
</comment>
<dbReference type="SUPFAM" id="SSF49464">
    <property type="entry name" value="Carboxypeptidase regulatory domain-like"/>
    <property type="match status" value="1"/>
</dbReference>